<dbReference type="Proteomes" id="UP000885806">
    <property type="component" value="Unassembled WGS sequence"/>
</dbReference>
<evidence type="ECO:0000256" key="4">
    <source>
        <dbReference type="ARBA" id="ARBA00023136"/>
    </source>
</evidence>
<keyword evidence="3 5" id="KW-1133">Transmembrane helix</keyword>
<evidence type="ECO:0008006" key="7">
    <source>
        <dbReference type="Google" id="ProtNLM"/>
    </source>
</evidence>
<evidence type="ECO:0000256" key="3">
    <source>
        <dbReference type="ARBA" id="ARBA00022989"/>
    </source>
</evidence>
<feature type="transmembrane region" description="Helical" evidence="5">
    <location>
        <begin position="82"/>
        <end position="98"/>
    </location>
</feature>
<accession>A0A7V5NWW2</accession>
<protein>
    <recommendedName>
        <fullName evidence="7">Bax inhibitor-1/YccA family protein</fullName>
    </recommendedName>
</protein>
<organism evidence="6">
    <name type="scientific">Hellea balneolensis</name>
    <dbReference type="NCBI Taxonomy" id="287478"/>
    <lineage>
        <taxon>Bacteria</taxon>
        <taxon>Pseudomonadati</taxon>
        <taxon>Pseudomonadota</taxon>
        <taxon>Alphaproteobacteria</taxon>
        <taxon>Maricaulales</taxon>
        <taxon>Robiginitomaculaceae</taxon>
        <taxon>Hellea</taxon>
    </lineage>
</organism>
<dbReference type="AlphaFoldDB" id="A0A7V5NWW2"/>
<sequence length="259" mass="27884">MKFGHKSSSPYLETIMNDFRTPALSAEMDLGLRNFMLGTYKYMMMAMALAAVVAYGFGNYVIKTPAGQLSGFGQLLIQPGTALLLTIGIMVAFGGVGTKLHSMSLQAVKVFLFSFAAVMGVWLSIIAGFVNPMISVKIFLMATSAFGAVSLFGYTTKKNLNAIAGFLIMVFVGFVVMKLLGMFFPSLALAGTAGFIFNLVGLVAICGITAWETQNLKRMYYGTVHDGELAEKVSVYGAASLLLSFINIFSILMSMFSDN</sequence>
<feature type="transmembrane region" description="Helical" evidence="5">
    <location>
        <begin position="136"/>
        <end position="155"/>
    </location>
</feature>
<comment type="caution">
    <text evidence="6">The sequence shown here is derived from an EMBL/GenBank/DDBJ whole genome shotgun (WGS) entry which is preliminary data.</text>
</comment>
<name>A0A7V5NWW2_9PROT</name>
<evidence type="ECO:0000256" key="1">
    <source>
        <dbReference type="ARBA" id="ARBA00004141"/>
    </source>
</evidence>
<proteinExistence type="predicted"/>
<feature type="transmembrane region" description="Helical" evidence="5">
    <location>
        <begin position="42"/>
        <end position="62"/>
    </location>
</feature>
<evidence type="ECO:0000256" key="2">
    <source>
        <dbReference type="ARBA" id="ARBA00022692"/>
    </source>
</evidence>
<keyword evidence="2 5" id="KW-0812">Transmembrane</keyword>
<feature type="transmembrane region" description="Helical" evidence="5">
    <location>
        <begin position="110"/>
        <end position="130"/>
    </location>
</feature>
<feature type="transmembrane region" description="Helical" evidence="5">
    <location>
        <begin position="162"/>
        <end position="181"/>
    </location>
</feature>
<evidence type="ECO:0000256" key="5">
    <source>
        <dbReference type="SAM" id="Phobius"/>
    </source>
</evidence>
<gene>
    <name evidence="6" type="ORF">ENK01_01375</name>
</gene>
<reference evidence="6" key="1">
    <citation type="journal article" date="2020" name="mSystems">
        <title>Genome- and Community-Level Interaction Insights into Carbon Utilization and Element Cycling Functions of Hydrothermarchaeota in Hydrothermal Sediment.</title>
        <authorList>
            <person name="Zhou Z."/>
            <person name="Liu Y."/>
            <person name="Xu W."/>
            <person name="Pan J."/>
            <person name="Luo Z.H."/>
            <person name="Li M."/>
        </authorList>
    </citation>
    <scope>NUCLEOTIDE SEQUENCE [LARGE SCALE GENOMIC DNA]</scope>
    <source>
        <strain evidence="6">HyVt-538</strain>
    </source>
</reference>
<keyword evidence="4 5" id="KW-0472">Membrane</keyword>
<dbReference type="EMBL" id="DROP01000092">
    <property type="protein sequence ID" value="HHI88578.1"/>
    <property type="molecule type" value="Genomic_DNA"/>
</dbReference>
<dbReference type="GO" id="GO:0016020">
    <property type="term" value="C:membrane"/>
    <property type="evidence" value="ECO:0007669"/>
    <property type="project" value="UniProtKB-SubCell"/>
</dbReference>
<feature type="transmembrane region" description="Helical" evidence="5">
    <location>
        <begin position="233"/>
        <end position="256"/>
    </location>
</feature>
<comment type="subcellular location">
    <subcellularLocation>
        <location evidence="1">Membrane</location>
        <topology evidence="1">Multi-pass membrane protein</topology>
    </subcellularLocation>
</comment>
<dbReference type="InterPro" id="IPR006214">
    <property type="entry name" value="Bax_inhibitor_1-related"/>
</dbReference>
<evidence type="ECO:0000313" key="6">
    <source>
        <dbReference type="EMBL" id="HHI88578.1"/>
    </source>
</evidence>
<feature type="transmembrane region" description="Helical" evidence="5">
    <location>
        <begin position="187"/>
        <end position="212"/>
    </location>
</feature>
<dbReference type="Pfam" id="PF01027">
    <property type="entry name" value="Bax1-I"/>
    <property type="match status" value="1"/>
</dbReference>